<dbReference type="EMBL" id="GU322924">
    <property type="protein sequence ID" value="ADA61173.2"/>
    <property type="molecule type" value="Genomic_DNA"/>
</dbReference>
<evidence type="ECO:0000313" key="1">
    <source>
        <dbReference type="EMBL" id="AAG02567.1"/>
    </source>
</evidence>
<reference evidence="3" key="3">
    <citation type="submission" date="2012-12" db="EMBL/GenBank/DDBJ databases">
        <title>plW locus of Lactobacillus plantarum strains.</title>
        <authorList>
            <person name="Tai H.F."/>
            <person name="Foo H.L."/>
            <person name="Rahim R.A."/>
            <person name="Puad A.M."/>
            <person name="Loh T.C."/>
        </authorList>
    </citation>
    <scope>NUCLEOTIDE SEQUENCE</scope>
    <source>
        <strain evidence="5">RG11</strain>
        <strain evidence="4">RG14</strain>
        <strain evidence="6">RI11</strain>
        <strain evidence="7">RS5</strain>
        <strain evidence="3">TL1</strain>
    </source>
</reference>
<dbReference type="EMBL" id="GU322922">
    <property type="protein sequence ID" value="ADA61171.2"/>
    <property type="molecule type" value="Genomic_DNA"/>
</dbReference>
<evidence type="ECO:0000313" key="5">
    <source>
        <dbReference type="EMBL" id="ADA61173.2"/>
    </source>
</evidence>
<evidence type="ECO:0000313" key="7">
    <source>
        <dbReference type="EMBL" id="ADA61175.2"/>
    </source>
</evidence>
<dbReference type="Pfam" id="PF14867">
    <property type="entry name" value="Lantibiotic_a"/>
    <property type="match status" value="1"/>
</dbReference>
<dbReference type="EMBL" id="GU322923">
    <property type="protein sequence ID" value="ADA61172.2"/>
    <property type="molecule type" value="Genomic_DNA"/>
</dbReference>
<evidence type="ECO:0000313" key="4">
    <source>
        <dbReference type="EMBL" id="ADA61172.2"/>
    </source>
</evidence>
<gene>
    <name evidence="2" type="primary">plWalpha</name>
</gene>
<organism evidence="2">
    <name type="scientific">Lactiplantibacillus plantarum</name>
    <name type="common">Lactobacillus plantarum</name>
    <dbReference type="NCBI Taxonomy" id="1590"/>
    <lineage>
        <taxon>Bacteria</taxon>
        <taxon>Bacillati</taxon>
        <taxon>Bacillota</taxon>
        <taxon>Bacilli</taxon>
        <taxon>Lactobacillales</taxon>
        <taxon>Lactobacillaceae</taxon>
        <taxon>Lactiplantibacillus</taxon>
    </lineage>
</organism>
<evidence type="ECO:0000313" key="2">
    <source>
        <dbReference type="EMBL" id="ADA61170.2"/>
    </source>
</evidence>
<dbReference type="GO" id="GO:0050830">
    <property type="term" value="P:defense response to Gram-positive bacterium"/>
    <property type="evidence" value="ECO:0007669"/>
    <property type="project" value="InterPro"/>
</dbReference>
<sequence length="59" mass="6657">MKISKIEAQARKDFFKKIDTNSNLLNVNGAKCKWWNISCDLGNNGHVCTLSHECQVSCN</sequence>
<reference evidence="2" key="4">
    <citation type="journal article" date="2015" name="Microb. Cell Fact.">
        <title>Molecular characterisation of new organisation of plnEF and plw loci of bacteriocin genes harbour concomitantly in Lactobacillus plantarum I-UL4.</title>
        <authorList>
            <person name="Tai H.F."/>
            <person name="Foo H.L."/>
            <person name="Abdul Rahim R."/>
            <person name="Loh T.C."/>
            <person name="Abdullah M.P."/>
            <person name="Yoshinobu K."/>
        </authorList>
    </citation>
    <scope>NUCLEOTIDE SEQUENCE</scope>
    <source>
        <strain evidence="2">UL4</strain>
    </source>
</reference>
<dbReference type="EMBL" id="AY007251">
    <property type="protein sequence ID" value="AAG02567.1"/>
    <property type="molecule type" value="Genomic_DNA"/>
</dbReference>
<dbReference type="InterPro" id="IPR029243">
    <property type="entry name" value="Lantibiotic_alpha"/>
</dbReference>
<dbReference type="NCBIfam" id="NF000539">
    <property type="entry name" value="plantaricin"/>
    <property type="match status" value="1"/>
</dbReference>
<accession>D2KR94</accession>
<name>D2KR94_LACPN</name>
<proteinExistence type="predicted"/>
<accession>Q9AF67</accession>
<reference evidence="2" key="2">
    <citation type="journal article" date="2010" name="Food Technol. Biotechnol.">
        <title>Novel bacteriocinogenic Lactobacillus plantarum strains and their differentiation by sequence analysis of 16S rDNA, 16S-23S and 23S-5S intergenic spacer regions and randomly amplified polymorphic DNA analysis.</title>
        <authorList>
            <person name="Moghadam M.S."/>
            <person name="Foo H.L."/>
            <person name="Leow T.C."/>
            <person name="Rahim R.A."/>
            <person name="Loh T.C."/>
        </authorList>
    </citation>
    <scope>NUCLEOTIDE SEQUENCE</scope>
    <source>
        <strain evidence="5">RG11</strain>
        <strain evidence="4">RG14</strain>
        <strain evidence="6">RI11</strain>
        <strain evidence="7">RS5</strain>
        <strain evidence="3">TL1</strain>
        <strain evidence="2">UL4</strain>
    </source>
</reference>
<dbReference type="EMBL" id="GU322921">
    <property type="protein sequence ID" value="ADA61170.2"/>
    <property type="molecule type" value="Genomic_DNA"/>
</dbReference>
<evidence type="ECO:0000313" key="3">
    <source>
        <dbReference type="EMBL" id="ADA61171.2"/>
    </source>
</evidence>
<protein>
    <submittedName>
        <fullName evidence="2">Plantaricin W alpha</fullName>
    </submittedName>
</protein>
<dbReference type="EMBL" id="GU322926">
    <property type="protein sequence ID" value="ADA61175.2"/>
    <property type="molecule type" value="Genomic_DNA"/>
</dbReference>
<dbReference type="EMBL" id="GU322925">
    <property type="protein sequence ID" value="ADA61174.2"/>
    <property type="molecule type" value="Genomic_DNA"/>
</dbReference>
<evidence type="ECO:0000313" key="6">
    <source>
        <dbReference type="EMBL" id="ADA61174.2"/>
    </source>
</evidence>
<reference evidence="1" key="1">
    <citation type="journal article" date="2001" name="Microbiology">
        <title>Plantaricin W from Lactobacillus plantarum belongs to a new family of two-peptide lantibiotics.</title>
        <authorList>
            <person name="Holo H."/>
            <person name="Jeknic Z."/>
            <person name="Daeschel M."/>
            <person name="Stevanovic S."/>
            <person name="Nes I.F."/>
        </authorList>
    </citation>
    <scope>NUCLEOTIDE SEQUENCE</scope>
</reference>
<dbReference type="RefSeq" id="WP_208191417.1">
    <property type="nucleotide sequence ID" value="NZ_CP143285.1"/>
</dbReference>
<dbReference type="AlphaFoldDB" id="D2KR94"/>